<sequence length="124" mass="13714">MIQILGAILFGIVAILTMLIGLGLPLGEFSMGGKYKVIPSKLRILCWISLVIQLFAIIVILQAGNIVPLWFSIKTTKYIVLFFAIYLSLNTIMNLLSTSKKEKYCATPLSVIAAICFWITGLNM</sequence>
<accession>F2JIZ3</accession>
<dbReference type="KEGG" id="cle:Clole_1426"/>
<evidence type="ECO:0000313" key="2">
    <source>
        <dbReference type="EMBL" id="ADZ83152.1"/>
    </source>
</evidence>
<feature type="transmembrane region" description="Helical" evidence="1">
    <location>
        <begin position="104"/>
        <end position="122"/>
    </location>
</feature>
<gene>
    <name evidence="2" type="ordered locus">Clole_1426</name>
</gene>
<feature type="transmembrane region" description="Helical" evidence="1">
    <location>
        <begin position="78"/>
        <end position="97"/>
    </location>
</feature>
<feature type="transmembrane region" description="Helical" evidence="1">
    <location>
        <begin position="6"/>
        <end position="24"/>
    </location>
</feature>
<dbReference type="HOGENOM" id="CLU_142194_2_0_9"/>
<organism evidence="2 3">
    <name type="scientific">Cellulosilyticum lentocellum (strain ATCC 49066 / DSM 5427 / NCIMB 11756 / RHM5)</name>
    <name type="common">Clostridium lentocellum</name>
    <dbReference type="NCBI Taxonomy" id="642492"/>
    <lineage>
        <taxon>Bacteria</taxon>
        <taxon>Bacillati</taxon>
        <taxon>Bacillota</taxon>
        <taxon>Clostridia</taxon>
        <taxon>Lachnospirales</taxon>
        <taxon>Cellulosilyticaceae</taxon>
        <taxon>Cellulosilyticum</taxon>
    </lineage>
</organism>
<protein>
    <submittedName>
        <fullName evidence="2">Uncharacterized protein</fullName>
    </submittedName>
</protein>
<keyword evidence="1" id="KW-1133">Transmembrane helix</keyword>
<keyword evidence="1" id="KW-0812">Transmembrane</keyword>
<reference evidence="2 3" key="1">
    <citation type="journal article" date="2011" name="J. Bacteriol.">
        <title>Complete genome sequence of the cellulose-degrading bacterium Cellulosilyticum lentocellum.</title>
        <authorList>
            <consortium name="US DOE Joint Genome Institute"/>
            <person name="Miller D.A."/>
            <person name="Suen G."/>
            <person name="Bruce D."/>
            <person name="Copeland A."/>
            <person name="Cheng J.F."/>
            <person name="Detter C."/>
            <person name="Goodwin L.A."/>
            <person name="Han C.S."/>
            <person name="Hauser L.J."/>
            <person name="Land M.L."/>
            <person name="Lapidus A."/>
            <person name="Lucas S."/>
            <person name="Meincke L."/>
            <person name="Pitluck S."/>
            <person name="Tapia R."/>
            <person name="Teshima H."/>
            <person name="Woyke T."/>
            <person name="Fox B.G."/>
            <person name="Angert E.R."/>
            <person name="Currie C.R."/>
        </authorList>
    </citation>
    <scope>NUCLEOTIDE SEQUENCE [LARGE SCALE GENOMIC DNA]</scope>
    <source>
        <strain evidence="3">ATCC 49066 / DSM 5427 / NCIMB 11756 / RHM5</strain>
    </source>
</reference>
<dbReference type="EMBL" id="CP002582">
    <property type="protein sequence ID" value="ADZ83152.1"/>
    <property type="molecule type" value="Genomic_DNA"/>
</dbReference>
<dbReference type="AlphaFoldDB" id="F2JIZ3"/>
<dbReference type="Proteomes" id="UP000008467">
    <property type="component" value="Chromosome"/>
</dbReference>
<evidence type="ECO:0000256" key="1">
    <source>
        <dbReference type="SAM" id="Phobius"/>
    </source>
</evidence>
<keyword evidence="1" id="KW-0472">Membrane</keyword>
<feature type="transmembrane region" description="Helical" evidence="1">
    <location>
        <begin position="44"/>
        <end position="66"/>
    </location>
</feature>
<dbReference type="eggNOG" id="ENOG5030BI1">
    <property type="taxonomic scope" value="Bacteria"/>
</dbReference>
<keyword evidence="3" id="KW-1185">Reference proteome</keyword>
<name>F2JIZ3_CELLD</name>
<dbReference type="STRING" id="642492.Clole_1426"/>
<proteinExistence type="predicted"/>
<dbReference type="RefSeq" id="WP_013656450.1">
    <property type="nucleotide sequence ID" value="NC_015275.1"/>
</dbReference>
<evidence type="ECO:0000313" key="3">
    <source>
        <dbReference type="Proteomes" id="UP000008467"/>
    </source>
</evidence>